<gene>
    <name evidence="2" type="ORF">BACPLE_03394</name>
</gene>
<dbReference type="SUPFAM" id="SSF56281">
    <property type="entry name" value="Metallo-hydrolase/oxidoreductase"/>
    <property type="match status" value="1"/>
</dbReference>
<dbReference type="Gene3D" id="3.60.15.10">
    <property type="entry name" value="Ribonuclease Z/Hydroxyacylglutathione hydrolase-like"/>
    <property type="match status" value="1"/>
</dbReference>
<dbReference type="AlphaFoldDB" id="B5D303"/>
<name>B5D303_PHOPM</name>
<proteinExistence type="predicted"/>
<dbReference type="PANTHER" id="PTHR46018">
    <property type="entry name" value="ZINC PHOSPHODIESTERASE ELAC PROTEIN 1"/>
    <property type="match status" value="1"/>
</dbReference>
<accession>B5D303</accession>
<evidence type="ECO:0000313" key="3">
    <source>
        <dbReference type="Proteomes" id="UP000003452"/>
    </source>
</evidence>
<comment type="caution">
    <text evidence="2">The sequence shown here is derived from an EMBL/GenBank/DDBJ whole genome shotgun (WGS) entry which is preliminary data.</text>
</comment>
<sequence length="140" mass="15478">MIDFYGIPICMMNRIKNGEDYTLEDGRVIPNSELTTPSDPPRAYAYCSDTVYLPRIAAQVAGVDLLFHEATFTESEAVRAKQTLHSTAAQAARIAKDAQVKRLLIGHFSARYEDEKALLEEAQAIFPDTLAADEGLKISL</sequence>
<dbReference type="PANTHER" id="PTHR46018:SF2">
    <property type="entry name" value="ZINC PHOSPHODIESTERASE ELAC PROTEIN 1"/>
    <property type="match status" value="1"/>
</dbReference>
<reference evidence="2 3" key="1">
    <citation type="submission" date="2008-08" db="EMBL/GenBank/DDBJ databases">
        <title>Draft genome sequence of Bacteroides plebeius (DSM 17135).</title>
        <authorList>
            <person name="Sudarsanam P."/>
            <person name="Ley R."/>
            <person name="Guruge J."/>
            <person name="Turnbaugh P.J."/>
            <person name="Mahowald M."/>
            <person name="Liep D."/>
            <person name="Gordon J."/>
        </authorList>
    </citation>
    <scope>NUCLEOTIDE SEQUENCE [LARGE SCALE GENOMIC DNA]</scope>
    <source>
        <strain evidence="3">DSM 17135 / JCM 12973 / M2</strain>
    </source>
</reference>
<dbReference type="InterPro" id="IPR001279">
    <property type="entry name" value="Metallo-B-lactamas"/>
</dbReference>
<evidence type="ECO:0000259" key="1">
    <source>
        <dbReference type="Pfam" id="PF12706"/>
    </source>
</evidence>
<evidence type="ECO:0000313" key="2">
    <source>
        <dbReference type="EMBL" id="EDY93953.1"/>
    </source>
</evidence>
<protein>
    <recommendedName>
        <fullName evidence="1">Metallo-beta-lactamase domain-containing protein</fullName>
    </recommendedName>
</protein>
<reference evidence="2 3" key="2">
    <citation type="submission" date="2008-08" db="EMBL/GenBank/DDBJ databases">
        <authorList>
            <person name="Fulton L."/>
            <person name="Clifton S."/>
            <person name="Fulton B."/>
            <person name="Xu J."/>
            <person name="Minx P."/>
            <person name="Pepin K.H."/>
            <person name="Johnson M."/>
            <person name="Thiruvilangam P."/>
            <person name="Bhonagiri V."/>
            <person name="Nash W.E."/>
            <person name="Mardis E.R."/>
            <person name="Wilson R.K."/>
        </authorList>
    </citation>
    <scope>NUCLEOTIDE SEQUENCE [LARGE SCALE GENOMIC DNA]</scope>
    <source>
        <strain evidence="3">DSM 17135 / JCM 12973 / M2</strain>
    </source>
</reference>
<feature type="domain" description="Metallo-beta-lactamase" evidence="1">
    <location>
        <begin position="42"/>
        <end position="108"/>
    </location>
</feature>
<dbReference type="eggNOG" id="COG1234">
    <property type="taxonomic scope" value="Bacteria"/>
</dbReference>
<organism evidence="2 3">
    <name type="scientific">Phocaeicola plebeius (strain DSM 17135 / JCM 12973 / CCUG 54634 / M2)</name>
    <name type="common">Bacteroides plebeius</name>
    <dbReference type="NCBI Taxonomy" id="484018"/>
    <lineage>
        <taxon>Bacteria</taxon>
        <taxon>Pseudomonadati</taxon>
        <taxon>Bacteroidota</taxon>
        <taxon>Bacteroidia</taxon>
        <taxon>Bacteroidales</taxon>
        <taxon>Bacteroidaceae</taxon>
        <taxon>Phocaeicola</taxon>
    </lineage>
</organism>
<dbReference type="Proteomes" id="UP000003452">
    <property type="component" value="Unassembled WGS sequence"/>
</dbReference>
<dbReference type="InterPro" id="IPR036866">
    <property type="entry name" value="RibonucZ/Hydroxyglut_hydro"/>
</dbReference>
<dbReference type="GO" id="GO:0042781">
    <property type="term" value="F:3'-tRNA processing endoribonuclease activity"/>
    <property type="evidence" value="ECO:0007669"/>
    <property type="project" value="TreeGrafter"/>
</dbReference>
<dbReference type="Pfam" id="PF12706">
    <property type="entry name" value="Lactamase_B_2"/>
    <property type="match status" value="1"/>
</dbReference>
<dbReference type="HOGENOM" id="CLU_1831143_0_0_10"/>
<dbReference type="EMBL" id="ABQC02000024">
    <property type="protein sequence ID" value="EDY93953.1"/>
    <property type="molecule type" value="Genomic_DNA"/>
</dbReference>